<proteinExistence type="inferred from homology"/>
<dbReference type="NCBIfam" id="TIGR02385">
    <property type="entry name" value="RelE_StbE"/>
    <property type="match status" value="1"/>
</dbReference>
<dbReference type="Proteomes" id="UP001156882">
    <property type="component" value="Unassembled WGS sequence"/>
</dbReference>
<comment type="similarity">
    <text evidence="1">Belongs to the RelE toxin family.</text>
</comment>
<comment type="caution">
    <text evidence="3">The sequence shown here is derived from an EMBL/GenBank/DDBJ whole genome shotgun (WGS) entry which is preliminary data.</text>
</comment>
<organism evidence="3 4">
    <name type="scientific">Labrys miyagiensis</name>
    <dbReference type="NCBI Taxonomy" id="346912"/>
    <lineage>
        <taxon>Bacteria</taxon>
        <taxon>Pseudomonadati</taxon>
        <taxon>Pseudomonadota</taxon>
        <taxon>Alphaproteobacteria</taxon>
        <taxon>Hyphomicrobiales</taxon>
        <taxon>Xanthobacteraceae</taxon>
        <taxon>Labrys</taxon>
    </lineage>
</organism>
<dbReference type="Gene3D" id="3.30.2310.20">
    <property type="entry name" value="RelE-like"/>
    <property type="match status" value="1"/>
</dbReference>
<dbReference type="EMBL" id="BSPC01000021">
    <property type="protein sequence ID" value="GLS19203.1"/>
    <property type="molecule type" value="Genomic_DNA"/>
</dbReference>
<accession>A0ABQ6CFR7</accession>
<evidence type="ECO:0000256" key="1">
    <source>
        <dbReference type="ARBA" id="ARBA00006226"/>
    </source>
</evidence>
<dbReference type="InterPro" id="IPR051803">
    <property type="entry name" value="TA_system_RelE-like_toxin"/>
</dbReference>
<dbReference type="PANTHER" id="PTHR33755">
    <property type="entry name" value="TOXIN PARE1-RELATED"/>
    <property type="match status" value="1"/>
</dbReference>
<evidence type="ECO:0000313" key="3">
    <source>
        <dbReference type="EMBL" id="GLS19203.1"/>
    </source>
</evidence>
<keyword evidence="4" id="KW-1185">Reference proteome</keyword>
<dbReference type="InterPro" id="IPR007712">
    <property type="entry name" value="RelE/ParE_toxin"/>
</dbReference>
<dbReference type="InterPro" id="IPR035093">
    <property type="entry name" value="RelE/ParE_toxin_dom_sf"/>
</dbReference>
<evidence type="ECO:0000256" key="2">
    <source>
        <dbReference type="ARBA" id="ARBA00022649"/>
    </source>
</evidence>
<keyword evidence="2" id="KW-1277">Toxin-antitoxin system</keyword>
<evidence type="ECO:0000313" key="4">
    <source>
        <dbReference type="Proteomes" id="UP001156882"/>
    </source>
</evidence>
<reference evidence="4" key="1">
    <citation type="journal article" date="2019" name="Int. J. Syst. Evol. Microbiol.">
        <title>The Global Catalogue of Microorganisms (GCM) 10K type strain sequencing project: providing services to taxonomists for standard genome sequencing and annotation.</title>
        <authorList>
            <consortium name="The Broad Institute Genomics Platform"/>
            <consortium name="The Broad Institute Genome Sequencing Center for Infectious Disease"/>
            <person name="Wu L."/>
            <person name="Ma J."/>
        </authorList>
    </citation>
    <scope>NUCLEOTIDE SEQUENCE [LARGE SCALE GENOMIC DNA]</scope>
    <source>
        <strain evidence="4">NBRC 101365</strain>
    </source>
</reference>
<name>A0ABQ6CFR7_9HYPH</name>
<protein>
    <submittedName>
        <fullName evidence="3">Toxin Y4kP</fullName>
    </submittedName>
</protein>
<dbReference type="Pfam" id="PF05016">
    <property type="entry name" value="ParE_toxin"/>
    <property type="match status" value="1"/>
</dbReference>
<gene>
    <name evidence="3" type="ORF">GCM10007874_22200</name>
</gene>
<sequence>MGKARPVKLRYTPKALAELDDILTYIAERSPQGARNVQARIQAITTLLVEHPYSGQLTSESGLRRIVTPPYPYLIFYEVTADEVVIIGIRHGARAGVTGAIGEF</sequence>